<sequence length="54" mass="6069">MKSLETRLGNINKSIGKLNSFIQRQSDTMNAHFEKAAEDRETASELTSQYSMCG</sequence>
<gene>
    <name evidence="1" type="ORF">GCM10011501_25040</name>
</gene>
<name>A0ABQ3IW20_9GAMM</name>
<comment type="caution">
    <text evidence="1">The sequence shown here is derived from an EMBL/GenBank/DDBJ whole genome shotgun (WGS) entry which is preliminary data.</text>
</comment>
<protein>
    <submittedName>
        <fullName evidence="1">Uncharacterized protein</fullName>
    </submittedName>
</protein>
<reference evidence="2" key="1">
    <citation type="journal article" date="2019" name="Int. J. Syst. Evol. Microbiol.">
        <title>The Global Catalogue of Microorganisms (GCM) 10K type strain sequencing project: providing services to taxonomists for standard genome sequencing and annotation.</title>
        <authorList>
            <consortium name="The Broad Institute Genomics Platform"/>
            <consortium name="The Broad Institute Genome Sequencing Center for Infectious Disease"/>
            <person name="Wu L."/>
            <person name="Ma J."/>
        </authorList>
    </citation>
    <scope>NUCLEOTIDE SEQUENCE [LARGE SCALE GENOMIC DNA]</scope>
    <source>
        <strain evidence="2">CGMCC 1.15922</strain>
    </source>
</reference>
<dbReference type="RefSeq" id="WP_189378593.1">
    <property type="nucleotide sequence ID" value="NZ_BNAH01000010.1"/>
</dbReference>
<accession>A0ABQ3IW20</accession>
<dbReference type="Proteomes" id="UP000626370">
    <property type="component" value="Unassembled WGS sequence"/>
</dbReference>
<evidence type="ECO:0000313" key="2">
    <source>
        <dbReference type="Proteomes" id="UP000626370"/>
    </source>
</evidence>
<proteinExistence type="predicted"/>
<evidence type="ECO:0000313" key="1">
    <source>
        <dbReference type="EMBL" id="GHE94596.1"/>
    </source>
</evidence>
<dbReference type="EMBL" id="BNAH01000010">
    <property type="protein sequence ID" value="GHE94596.1"/>
    <property type="molecule type" value="Genomic_DNA"/>
</dbReference>
<keyword evidence="2" id="KW-1185">Reference proteome</keyword>
<organism evidence="1 2">
    <name type="scientific">Thalassotalea profundi</name>
    <dbReference type="NCBI Taxonomy" id="2036687"/>
    <lineage>
        <taxon>Bacteria</taxon>
        <taxon>Pseudomonadati</taxon>
        <taxon>Pseudomonadota</taxon>
        <taxon>Gammaproteobacteria</taxon>
        <taxon>Alteromonadales</taxon>
        <taxon>Colwelliaceae</taxon>
        <taxon>Thalassotalea</taxon>
    </lineage>
</organism>